<dbReference type="OMA" id="WWIQDVA"/>
<comment type="caution">
    <text evidence="1">The sequence shown here is derived from an EMBL/GenBank/DDBJ whole genome shotgun (WGS) entry which is preliminary data.</text>
</comment>
<sequence>MVAPFCAVASGALPPALLERIAADLDAVVSLQEKAPAGADSSGSFTAGSFWRALGAAPSTAEGEAAANAIEEAALHLARHSAALRAMLNGATPRGFEWWWQEHEPNEAPKGLHTDKCAALEPSGSAELRVVEAHPLVSSVLYLSDHGGPTAVFDQTLEQAGQCGARDDAPTGAVPRPDAAAQVLVCAPERGRLLLFDGRLLHAVLHRPGGVAHGLRRTLLVNWWADRPPGVADAPRDFSCACTDAATVASPRAHVPERAQRPTVVPLHAAARAAAPVERFFADVRDHWIAQRAPCEVAQAYASSERAGRAPILLALYDGGGDERDEGGVPAPAAAAPGVGPDARIAWVVARRGLALSTTDSATSARELRAIWPP</sequence>
<dbReference type="Proteomes" id="UP000751190">
    <property type="component" value="Unassembled WGS sequence"/>
</dbReference>
<dbReference type="EMBL" id="JAGTXO010000008">
    <property type="protein sequence ID" value="KAG8466135.1"/>
    <property type="molecule type" value="Genomic_DNA"/>
</dbReference>
<reference evidence="1" key="1">
    <citation type="submission" date="2021-05" db="EMBL/GenBank/DDBJ databases">
        <title>The genome of the haptophyte Pavlova lutheri (Diacronema luteri, Pavlovales) - a model for lipid biosynthesis in eukaryotic algae.</title>
        <authorList>
            <person name="Hulatt C.J."/>
            <person name="Posewitz M.C."/>
        </authorList>
    </citation>
    <scope>NUCLEOTIDE SEQUENCE</scope>
    <source>
        <strain evidence="1">NIVA-4/92</strain>
    </source>
</reference>
<evidence type="ECO:0000313" key="1">
    <source>
        <dbReference type="EMBL" id="KAG8466135.1"/>
    </source>
</evidence>
<gene>
    <name evidence="1" type="ORF">KFE25_001891</name>
</gene>
<dbReference type="AlphaFoldDB" id="A0A8J5XVE1"/>
<protein>
    <submittedName>
        <fullName evidence="1">Uncharacterized protein</fullName>
    </submittedName>
</protein>
<organism evidence="1 2">
    <name type="scientific">Diacronema lutheri</name>
    <name type="common">Unicellular marine alga</name>
    <name type="synonym">Monochrysis lutheri</name>
    <dbReference type="NCBI Taxonomy" id="2081491"/>
    <lineage>
        <taxon>Eukaryota</taxon>
        <taxon>Haptista</taxon>
        <taxon>Haptophyta</taxon>
        <taxon>Pavlovophyceae</taxon>
        <taxon>Pavlovales</taxon>
        <taxon>Pavlovaceae</taxon>
        <taxon>Diacronema</taxon>
    </lineage>
</organism>
<keyword evidence="2" id="KW-1185">Reference proteome</keyword>
<evidence type="ECO:0000313" key="2">
    <source>
        <dbReference type="Proteomes" id="UP000751190"/>
    </source>
</evidence>
<proteinExistence type="predicted"/>
<accession>A0A8J5XVE1</accession>
<dbReference type="OrthoDB" id="64523at2759"/>
<name>A0A8J5XVE1_DIALT</name>